<dbReference type="AlphaFoldDB" id="A0A835EA61"/>
<protein>
    <recommendedName>
        <fullName evidence="1">F-box domain-containing protein</fullName>
    </recommendedName>
</protein>
<organism evidence="2 3">
    <name type="scientific">Digitaria exilis</name>
    <dbReference type="NCBI Taxonomy" id="1010633"/>
    <lineage>
        <taxon>Eukaryota</taxon>
        <taxon>Viridiplantae</taxon>
        <taxon>Streptophyta</taxon>
        <taxon>Embryophyta</taxon>
        <taxon>Tracheophyta</taxon>
        <taxon>Spermatophyta</taxon>
        <taxon>Magnoliopsida</taxon>
        <taxon>Liliopsida</taxon>
        <taxon>Poales</taxon>
        <taxon>Poaceae</taxon>
        <taxon>PACMAD clade</taxon>
        <taxon>Panicoideae</taxon>
        <taxon>Panicodae</taxon>
        <taxon>Paniceae</taxon>
        <taxon>Anthephorinae</taxon>
        <taxon>Digitaria</taxon>
    </lineage>
</organism>
<dbReference type="Proteomes" id="UP000636709">
    <property type="component" value="Unassembled WGS sequence"/>
</dbReference>
<dbReference type="InterPro" id="IPR036047">
    <property type="entry name" value="F-box-like_dom_sf"/>
</dbReference>
<sequence>MWASRKPWALDAAAAAAAAAAHRYHRSTPPAVCGSMVTHQQADAGGGGADRITDLPDDVLHIILAHLPTTAEAARTSVLSRRWRRVWTGVPAFSFRYDESPSSSSAQEDQLDRIDAALSGHAATGTTVERLEIFVPFGVPDARVARWLRFASRRLNGELRLVLPSKKSKTRWWESWDEAKEVAIPLCESVITSMSLCLDRTLRFPSHSAAAFTALVALELTEGDVDGGELGSTLSCRCPHLKKLTLDRIMVVTLPTEGGGRDFCIRSDSLEQLKISAIISLDGMLQSCTGMVPTTRTATDSKRKHAISDA</sequence>
<evidence type="ECO:0000259" key="1">
    <source>
        <dbReference type="PROSITE" id="PS50181"/>
    </source>
</evidence>
<proteinExistence type="predicted"/>
<dbReference type="Pfam" id="PF00646">
    <property type="entry name" value="F-box"/>
    <property type="match status" value="1"/>
</dbReference>
<comment type="caution">
    <text evidence="2">The sequence shown here is derived from an EMBL/GenBank/DDBJ whole genome shotgun (WGS) entry which is preliminary data.</text>
</comment>
<dbReference type="CDD" id="cd22160">
    <property type="entry name" value="F-box_AtFBL13-like"/>
    <property type="match status" value="1"/>
</dbReference>
<dbReference type="PANTHER" id="PTHR34709">
    <property type="entry name" value="OS10G0396666 PROTEIN"/>
    <property type="match status" value="1"/>
</dbReference>
<dbReference type="SMART" id="SM00256">
    <property type="entry name" value="FBOX"/>
    <property type="match status" value="1"/>
</dbReference>
<name>A0A835EA61_9POAL</name>
<accession>A0A835EA61</accession>
<evidence type="ECO:0000313" key="3">
    <source>
        <dbReference type="Proteomes" id="UP000636709"/>
    </source>
</evidence>
<dbReference type="PANTHER" id="PTHR34709:SF80">
    <property type="entry name" value="F-BOX DOMAIN-CONTAINING PROTEIN"/>
    <property type="match status" value="1"/>
</dbReference>
<reference evidence="2" key="1">
    <citation type="submission" date="2020-07" db="EMBL/GenBank/DDBJ databases">
        <title>Genome sequence and genetic diversity analysis of an under-domesticated orphan crop, white fonio (Digitaria exilis).</title>
        <authorList>
            <person name="Bennetzen J.L."/>
            <person name="Chen S."/>
            <person name="Ma X."/>
            <person name="Wang X."/>
            <person name="Yssel A.E.J."/>
            <person name="Chaluvadi S.R."/>
            <person name="Johnson M."/>
            <person name="Gangashetty P."/>
            <person name="Hamidou F."/>
            <person name="Sanogo M.D."/>
            <person name="Zwaenepoel A."/>
            <person name="Wallace J."/>
            <person name="Van De Peer Y."/>
            <person name="Van Deynze A."/>
        </authorList>
    </citation>
    <scope>NUCLEOTIDE SEQUENCE</scope>
    <source>
        <tissue evidence="2">Leaves</tissue>
    </source>
</reference>
<dbReference type="InterPro" id="IPR001810">
    <property type="entry name" value="F-box_dom"/>
</dbReference>
<evidence type="ECO:0000313" key="2">
    <source>
        <dbReference type="EMBL" id="KAF8669210.1"/>
    </source>
</evidence>
<dbReference type="OrthoDB" id="665577at2759"/>
<dbReference type="InterPro" id="IPR053781">
    <property type="entry name" value="F-box_AtFBL13-like"/>
</dbReference>
<gene>
    <name evidence="2" type="ORF">HU200_051540</name>
</gene>
<feature type="domain" description="F-box" evidence="1">
    <location>
        <begin position="49"/>
        <end position="86"/>
    </location>
</feature>
<dbReference type="EMBL" id="JACEFO010002272">
    <property type="protein sequence ID" value="KAF8669210.1"/>
    <property type="molecule type" value="Genomic_DNA"/>
</dbReference>
<dbReference type="InterPro" id="IPR055312">
    <property type="entry name" value="FBL15-like"/>
</dbReference>
<dbReference type="Gene3D" id="1.20.1280.50">
    <property type="match status" value="1"/>
</dbReference>
<dbReference type="SUPFAM" id="SSF81383">
    <property type="entry name" value="F-box domain"/>
    <property type="match status" value="1"/>
</dbReference>
<keyword evidence="3" id="KW-1185">Reference proteome</keyword>
<dbReference type="PROSITE" id="PS50181">
    <property type="entry name" value="FBOX"/>
    <property type="match status" value="1"/>
</dbReference>